<sequence length="97" mass="10515">MKNLKNVAAALGFLIGGIALGQALSYDSLTSAERKSKTDYVAEASAIIRDFRTQVIMADSAPQVSQVSNEATAQLMYIQTKQNAEIIRLLNIIANKK</sequence>
<evidence type="ECO:0000313" key="1">
    <source>
        <dbReference type="EMBL" id="PTA67568.1"/>
    </source>
</evidence>
<evidence type="ECO:0000313" key="2">
    <source>
        <dbReference type="Proteomes" id="UP000240317"/>
    </source>
</evidence>
<keyword evidence="2" id="KW-1185">Reference proteome</keyword>
<dbReference type="OrthoDB" id="9944765at2"/>
<organism evidence="1 2">
    <name type="scientific">Deinococcus arcticus</name>
    <dbReference type="NCBI Taxonomy" id="2136176"/>
    <lineage>
        <taxon>Bacteria</taxon>
        <taxon>Thermotogati</taxon>
        <taxon>Deinococcota</taxon>
        <taxon>Deinococci</taxon>
        <taxon>Deinococcales</taxon>
        <taxon>Deinococcaceae</taxon>
        <taxon>Deinococcus</taxon>
    </lineage>
</organism>
<dbReference type="EMBL" id="PYSV01000011">
    <property type="protein sequence ID" value="PTA67568.1"/>
    <property type="molecule type" value="Genomic_DNA"/>
</dbReference>
<dbReference type="Proteomes" id="UP000240317">
    <property type="component" value="Unassembled WGS sequence"/>
</dbReference>
<name>A0A2T3W6P5_9DEIO</name>
<protein>
    <submittedName>
        <fullName evidence="1">Uncharacterized protein</fullName>
    </submittedName>
</protein>
<reference evidence="1 2" key="1">
    <citation type="submission" date="2018-03" db="EMBL/GenBank/DDBJ databases">
        <title>Draft genome of Deinococcus sp. OD32.</title>
        <authorList>
            <person name="Wang X.-P."/>
            <person name="Du Z.-J."/>
        </authorList>
    </citation>
    <scope>NUCLEOTIDE SEQUENCE [LARGE SCALE GENOMIC DNA]</scope>
    <source>
        <strain evidence="1 2">OD32</strain>
    </source>
</reference>
<accession>A0A2T3W6P5</accession>
<gene>
    <name evidence="1" type="ORF">C8263_12080</name>
</gene>
<dbReference type="AlphaFoldDB" id="A0A2T3W6P5"/>
<dbReference type="RefSeq" id="WP_107138391.1">
    <property type="nucleotide sequence ID" value="NZ_PYSV01000011.1"/>
</dbReference>
<proteinExistence type="predicted"/>
<comment type="caution">
    <text evidence="1">The sequence shown here is derived from an EMBL/GenBank/DDBJ whole genome shotgun (WGS) entry which is preliminary data.</text>
</comment>